<proteinExistence type="predicted"/>
<evidence type="ECO:0000313" key="2">
    <source>
        <dbReference type="EMBL" id="PWJ65251.1"/>
    </source>
</evidence>
<dbReference type="EMBL" id="QGDV01000003">
    <property type="protein sequence ID" value="PWJ65251.1"/>
    <property type="molecule type" value="Genomic_DNA"/>
</dbReference>
<gene>
    <name evidence="2" type="ORF">B0H03_10398</name>
</gene>
<accession>A0ABX5LEU8</accession>
<keyword evidence="1" id="KW-0732">Signal</keyword>
<protein>
    <recommendedName>
        <fullName evidence="4">Secreted protein</fullName>
    </recommendedName>
</protein>
<reference evidence="2 3" key="1">
    <citation type="submission" date="2018-03" db="EMBL/GenBank/DDBJ databases">
        <title>Genomic Encyclopedia of Type Strains, Phase III (KMG-III): the genomes of soil and plant-associated and newly described type strains.</title>
        <authorList>
            <person name="Whitman W."/>
        </authorList>
    </citation>
    <scope>NUCLEOTIDE SEQUENCE [LARGE SCALE GENOMIC DNA]</scope>
    <source>
        <strain evidence="2 3">VKM Ac-1602</strain>
    </source>
</reference>
<dbReference type="Proteomes" id="UP000245674">
    <property type="component" value="Unassembled WGS sequence"/>
</dbReference>
<evidence type="ECO:0008006" key="4">
    <source>
        <dbReference type="Google" id="ProtNLM"/>
    </source>
</evidence>
<feature type="chain" id="PRO_5046837268" description="Secreted protein" evidence="1">
    <location>
        <begin position="18"/>
        <end position="167"/>
    </location>
</feature>
<evidence type="ECO:0000256" key="1">
    <source>
        <dbReference type="SAM" id="SignalP"/>
    </source>
</evidence>
<evidence type="ECO:0000313" key="3">
    <source>
        <dbReference type="Proteomes" id="UP000245674"/>
    </source>
</evidence>
<keyword evidence="3" id="KW-1185">Reference proteome</keyword>
<organism evidence="2 3">
    <name type="scientific">Rathayibacter iranicus NCPPB 2253 = VKM Ac-1602</name>
    <dbReference type="NCBI Taxonomy" id="1328868"/>
    <lineage>
        <taxon>Bacteria</taxon>
        <taxon>Bacillati</taxon>
        <taxon>Actinomycetota</taxon>
        <taxon>Actinomycetes</taxon>
        <taxon>Micrococcales</taxon>
        <taxon>Microbacteriaceae</taxon>
        <taxon>Rathayibacter</taxon>
    </lineage>
</organism>
<sequence length="167" mass="16872">MAVLAVSLGLIFPGATAAEAATGPGGNVITCTVSLDNPHPSGHVNGTISAQGLVTCTGTVAEIYIKTSIRKVSNSTVASQTFDSFNVSRGSSVGAKPCSDGPATFRSQADVLVHFPAGYTPTPQTANRYSPHTAVACGNATRLTETTSAADGVSDGTTTWTIVGIKN</sequence>
<name>A0ABX5LEU8_9MICO</name>
<feature type="signal peptide" evidence="1">
    <location>
        <begin position="1"/>
        <end position="17"/>
    </location>
</feature>
<comment type="caution">
    <text evidence="2">The sequence shown here is derived from an EMBL/GenBank/DDBJ whole genome shotgun (WGS) entry which is preliminary data.</text>
</comment>